<accession>A0ABU6JYL5</accession>
<dbReference type="PANTHER" id="PTHR30146">
    <property type="entry name" value="LACI-RELATED TRANSCRIPTIONAL REPRESSOR"/>
    <property type="match status" value="1"/>
</dbReference>
<feature type="domain" description="HTH lacI-type" evidence="4">
    <location>
        <begin position="7"/>
        <end position="61"/>
    </location>
</feature>
<dbReference type="Pfam" id="PF13377">
    <property type="entry name" value="Peripla_BP_3"/>
    <property type="match status" value="1"/>
</dbReference>
<evidence type="ECO:0000313" key="5">
    <source>
        <dbReference type="EMBL" id="MEC5384768.1"/>
    </source>
</evidence>
<keyword evidence="3" id="KW-0804">Transcription</keyword>
<reference evidence="5 6" key="1">
    <citation type="submission" date="2024-01" db="EMBL/GenBank/DDBJ databases">
        <title>Uliginosibacterium soil sp. nov.</title>
        <authorList>
            <person name="Lv Y."/>
        </authorList>
    </citation>
    <scope>NUCLEOTIDE SEQUENCE [LARGE SCALE GENOMIC DNA]</scope>
    <source>
        <strain evidence="5 6">H3</strain>
    </source>
</reference>
<dbReference type="GO" id="GO:0003677">
    <property type="term" value="F:DNA binding"/>
    <property type="evidence" value="ECO:0007669"/>
    <property type="project" value="UniProtKB-KW"/>
</dbReference>
<dbReference type="InterPro" id="IPR046335">
    <property type="entry name" value="LacI/GalR-like_sensor"/>
</dbReference>
<dbReference type="Gene3D" id="3.40.50.2300">
    <property type="match status" value="2"/>
</dbReference>
<dbReference type="PROSITE" id="PS50932">
    <property type="entry name" value="HTH_LACI_2"/>
    <property type="match status" value="1"/>
</dbReference>
<dbReference type="InterPro" id="IPR010982">
    <property type="entry name" value="Lambda_DNA-bd_dom_sf"/>
</dbReference>
<comment type="caution">
    <text evidence="5">The sequence shown here is derived from an EMBL/GenBank/DDBJ whole genome shotgun (WGS) entry which is preliminary data.</text>
</comment>
<keyword evidence="6" id="KW-1185">Reference proteome</keyword>
<gene>
    <name evidence="5" type="ORF">VVD49_03490</name>
</gene>
<dbReference type="EMBL" id="JAYXHS010000001">
    <property type="protein sequence ID" value="MEC5384768.1"/>
    <property type="molecule type" value="Genomic_DNA"/>
</dbReference>
<dbReference type="InterPro" id="IPR000843">
    <property type="entry name" value="HTH_LacI"/>
</dbReference>
<dbReference type="Gene3D" id="1.10.260.40">
    <property type="entry name" value="lambda repressor-like DNA-binding domains"/>
    <property type="match status" value="1"/>
</dbReference>
<evidence type="ECO:0000259" key="4">
    <source>
        <dbReference type="PROSITE" id="PS50932"/>
    </source>
</evidence>
<dbReference type="SMART" id="SM00354">
    <property type="entry name" value="HTH_LACI"/>
    <property type="match status" value="1"/>
</dbReference>
<dbReference type="Proteomes" id="UP001331561">
    <property type="component" value="Unassembled WGS sequence"/>
</dbReference>
<dbReference type="PROSITE" id="PS00356">
    <property type="entry name" value="HTH_LACI_1"/>
    <property type="match status" value="1"/>
</dbReference>
<sequence length="335" mass="36829">MEFKRPPTIRDVASAAGVSIATVSKFINGQQRFSPEVEQRLRDAIATLGYRLNQQARSMVTGQTRTFGLAILDVRNPHFANIVKGANRIALENDYNLLVVDLEERPSHERHLLEALSGRVDGLIVSSRIPDDSIEWLGELGKPVVFFGQHKRPGVRCVRTDGYRAGYLMGLHLVEAGRKRIAYLGFPKARWNSERLTGVRVALAESNQTVQEYAVEWPTLDGGQQAAAALLRSSQRPDAIVAYNDLVAIGLLHEAASMGIKVPDELAIAGFDDIPVSRFMQPPLTTVNMRSEEQGEAAMQLLLESVRNKSNMGRDILLEPQLVPRASTAPAGSQG</sequence>
<name>A0ABU6JYL5_9RHOO</name>
<dbReference type="CDD" id="cd06267">
    <property type="entry name" value="PBP1_LacI_sugar_binding-like"/>
    <property type="match status" value="1"/>
</dbReference>
<dbReference type="PANTHER" id="PTHR30146:SF109">
    <property type="entry name" value="HTH-TYPE TRANSCRIPTIONAL REGULATOR GALS"/>
    <property type="match status" value="1"/>
</dbReference>
<dbReference type="RefSeq" id="WP_327597737.1">
    <property type="nucleotide sequence ID" value="NZ_JAYXHS010000001.1"/>
</dbReference>
<keyword evidence="2 5" id="KW-0238">DNA-binding</keyword>
<keyword evidence="1" id="KW-0805">Transcription regulation</keyword>
<dbReference type="Pfam" id="PF00356">
    <property type="entry name" value="LacI"/>
    <property type="match status" value="1"/>
</dbReference>
<evidence type="ECO:0000256" key="2">
    <source>
        <dbReference type="ARBA" id="ARBA00023125"/>
    </source>
</evidence>
<dbReference type="SUPFAM" id="SSF47413">
    <property type="entry name" value="lambda repressor-like DNA-binding domains"/>
    <property type="match status" value="1"/>
</dbReference>
<evidence type="ECO:0000256" key="1">
    <source>
        <dbReference type="ARBA" id="ARBA00023015"/>
    </source>
</evidence>
<dbReference type="SUPFAM" id="SSF53822">
    <property type="entry name" value="Periplasmic binding protein-like I"/>
    <property type="match status" value="1"/>
</dbReference>
<dbReference type="CDD" id="cd01392">
    <property type="entry name" value="HTH_LacI"/>
    <property type="match status" value="1"/>
</dbReference>
<organism evidence="5 6">
    <name type="scientific">Uliginosibacterium silvisoli</name>
    <dbReference type="NCBI Taxonomy" id="3114758"/>
    <lineage>
        <taxon>Bacteria</taxon>
        <taxon>Pseudomonadati</taxon>
        <taxon>Pseudomonadota</taxon>
        <taxon>Betaproteobacteria</taxon>
        <taxon>Rhodocyclales</taxon>
        <taxon>Zoogloeaceae</taxon>
        <taxon>Uliginosibacterium</taxon>
    </lineage>
</organism>
<evidence type="ECO:0000313" key="6">
    <source>
        <dbReference type="Proteomes" id="UP001331561"/>
    </source>
</evidence>
<dbReference type="InterPro" id="IPR028082">
    <property type="entry name" value="Peripla_BP_I"/>
</dbReference>
<evidence type="ECO:0000256" key="3">
    <source>
        <dbReference type="ARBA" id="ARBA00023163"/>
    </source>
</evidence>
<proteinExistence type="predicted"/>
<protein>
    <submittedName>
        <fullName evidence="5">LacI family DNA-binding transcriptional regulator</fullName>
    </submittedName>
</protein>
<dbReference type="PRINTS" id="PR00036">
    <property type="entry name" value="HTHLACI"/>
</dbReference>